<comment type="caution">
    <text evidence="1">The sequence shown here is derived from an EMBL/GenBank/DDBJ whole genome shotgun (WGS) entry which is preliminary data.</text>
</comment>
<dbReference type="Proteomes" id="UP000675940">
    <property type="component" value="Unassembled WGS sequence"/>
</dbReference>
<dbReference type="RefSeq" id="WP_209361043.1">
    <property type="nucleotide sequence ID" value="NZ_JAGISH010000006.1"/>
</dbReference>
<dbReference type="AlphaFoldDB" id="A0A940MKB4"/>
<organism evidence="1 2">
    <name type="scientific">Sagittula salina</name>
    <dbReference type="NCBI Taxonomy" id="2820268"/>
    <lineage>
        <taxon>Bacteria</taxon>
        <taxon>Pseudomonadati</taxon>
        <taxon>Pseudomonadota</taxon>
        <taxon>Alphaproteobacteria</taxon>
        <taxon>Rhodobacterales</taxon>
        <taxon>Roseobacteraceae</taxon>
        <taxon>Sagittula</taxon>
    </lineage>
</organism>
<name>A0A940MKB4_9RHOB</name>
<reference evidence="1" key="1">
    <citation type="submission" date="2021-03" db="EMBL/GenBank/DDBJ databases">
        <title>Sagittula salina sp. nov. strain M10.9X isolated from the marine waste.</title>
        <authorList>
            <person name="Satari L."/>
            <person name="Molina-Menor E."/>
            <person name="Vidal-Verdu A."/>
            <person name="Pascual J."/>
            <person name="Pereto J."/>
            <person name="Porcar M."/>
        </authorList>
    </citation>
    <scope>NUCLEOTIDE SEQUENCE</scope>
    <source>
        <strain evidence="1">M10.9X</strain>
    </source>
</reference>
<proteinExistence type="predicted"/>
<gene>
    <name evidence="1" type="ORF">J5474_11370</name>
</gene>
<protein>
    <submittedName>
        <fullName evidence="1">Uncharacterized protein</fullName>
    </submittedName>
</protein>
<evidence type="ECO:0000313" key="1">
    <source>
        <dbReference type="EMBL" id="MBP0483086.1"/>
    </source>
</evidence>
<sequence>MGAVDTELRGQTDFRDISWEVCLGADRCNVDGIEVVAERLNAEGVWISAAIYWDPIDGLGVLDGHENDEIDINERLTIRFAAPMLLRGLWLSDLFIGEGARFEGWEPDPNDVEVAFITLSEGGYPAEEFRVSGVFDLPDSSFNASVVGSFGADGEAVGAPLEVDGQTQATGPDNVAERLPTLADLPWHENALQRFAPGGEKADRIGVVRPGADHLAALRAMAEERREVGDISNGELGWTAPQPRLVDQIVLTAGDYTSSDYSIAGIVAAPLMQLSENF</sequence>
<accession>A0A940MKB4</accession>
<evidence type="ECO:0000313" key="2">
    <source>
        <dbReference type="Proteomes" id="UP000675940"/>
    </source>
</evidence>
<dbReference type="EMBL" id="JAGISH010000006">
    <property type="protein sequence ID" value="MBP0483086.1"/>
    <property type="molecule type" value="Genomic_DNA"/>
</dbReference>
<keyword evidence="2" id="KW-1185">Reference proteome</keyword>